<evidence type="ECO:0000313" key="1">
    <source>
        <dbReference type="EMBL" id="NMF98408.1"/>
    </source>
</evidence>
<dbReference type="RefSeq" id="WP_169141160.1">
    <property type="nucleotide sequence ID" value="NZ_WTVS01000026.1"/>
</dbReference>
<evidence type="ECO:0000313" key="2">
    <source>
        <dbReference type="Proteomes" id="UP000634522"/>
    </source>
</evidence>
<comment type="caution">
    <text evidence="1">The sequence shown here is derived from an EMBL/GenBank/DDBJ whole genome shotgun (WGS) entry which is preliminary data.</text>
</comment>
<proteinExistence type="predicted"/>
<accession>A0ABX1NGW1</accession>
<keyword evidence="2" id="KW-1185">Reference proteome</keyword>
<sequence length="59" mass="6890">MLARLRDYLHERRIAAEKVALLAATTFEARRIHAARMRDLINQRSPDSVARMERDRGLT</sequence>
<protein>
    <submittedName>
        <fullName evidence="1">Uncharacterized protein</fullName>
    </submittedName>
</protein>
<dbReference type="Proteomes" id="UP000634522">
    <property type="component" value="Unassembled WGS sequence"/>
</dbReference>
<gene>
    <name evidence="1" type="ORF">GPA27_13535</name>
</gene>
<name>A0ABX1NGW1_9RHOO</name>
<organism evidence="1 2">
    <name type="scientific">Aromatoleum toluolicum</name>
    <dbReference type="NCBI Taxonomy" id="90060"/>
    <lineage>
        <taxon>Bacteria</taxon>
        <taxon>Pseudomonadati</taxon>
        <taxon>Pseudomonadota</taxon>
        <taxon>Betaproteobacteria</taxon>
        <taxon>Rhodocyclales</taxon>
        <taxon>Rhodocyclaceae</taxon>
        <taxon>Aromatoleum</taxon>
    </lineage>
</organism>
<reference evidence="1 2" key="1">
    <citation type="submission" date="2019-12" db="EMBL/GenBank/DDBJ databases">
        <title>Comparative genomics gives insights into the taxonomy of the Azoarcus-Aromatoleum group and reveals separate origins of nif in the plant-associated Azoarcus and non-plant-associated Aromatoleum sub-groups.</title>
        <authorList>
            <person name="Lafos M."/>
            <person name="Maluk M."/>
            <person name="Batista M."/>
            <person name="Junghare M."/>
            <person name="Carmona M."/>
            <person name="Faoro H."/>
            <person name="Cruz L.M."/>
            <person name="Battistoni F."/>
            <person name="De Souza E."/>
            <person name="Pedrosa F."/>
            <person name="Chen W.-M."/>
            <person name="Poole P.S."/>
            <person name="Dixon R.A."/>
            <person name="James E.K."/>
        </authorList>
    </citation>
    <scope>NUCLEOTIDE SEQUENCE [LARGE SCALE GENOMIC DNA]</scope>
    <source>
        <strain evidence="1 2">T</strain>
    </source>
</reference>
<dbReference type="EMBL" id="WTVS01000026">
    <property type="protein sequence ID" value="NMF98408.1"/>
    <property type="molecule type" value="Genomic_DNA"/>
</dbReference>